<dbReference type="Proteomes" id="UP000283095">
    <property type="component" value="Chromosome"/>
</dbReference>
<dbReference type="AlphaFoldDB" id="A0A3Q9RPA5"/>
<gene>
    <name evidence="1" type="ORF">BAOM_3471</name>
</gene>
<evidence type="ECO:0000313" key="2">
    <source>
        <dbReference type="Proteomes" id="UP000283095"/>
    </source>
</evidence>
<sequence length="173" mass="19808">MIRTYRDLIEFLNTEGERIKTAAKKLPFGEKRIRVLLKDAGYSFDKSIGKWRYTGEGQAPNDELLLGKPREEETETLPSAQPTKEQVAPAVFTSEQVAAIQEILREYLANATPYSPALHERVMELPRENWRRVTLQVDASVLNKIDKLAQRTWIDKAALVTLALSDFANRYEE</sequence>
<name>A0A3Q9RPA5_9BACI</name>
<reference evidence="1 2" key="1">
    <citation type="submission" date="2018-01" db="EMBL/GenBank/DDBJ databases">
        <title>Bacillus asahii Genome sequencing and assembly.</title>
        <authorList>
            <person name="Jiang H."/>
            <person name="Feng Y."/>
            <person name="Zhao F."/>
            <person name="Lin X."/>
        </authorList>
    </citation>
    <scope>NUCLEOTIDE SEQUENCE [LARGE SCALE GENOMIC DNA]</scope>
    <source>
        <strain evidence="1 2">OM18</strain>
    </source>
</reference>
<dbReference type="KEGG" id="pasa:BAOM_3471"/>
<accession>A0A3Q9RPA5</accession>
<dbReference type="RefSeq" id="WP_127761125.1">
    <property type="nucleotide sequence ID" value="NZ_CP026095.1"/>
</dbReference>
<evidence type="ECO:0000313" key="1">
    <source>
        <dbReference type="EMBL" id="AZV44080.1"/>
    </source>
</evidence>
<organism evidence="1 2">
    <name type="scientific">Peribacillus asahii</name>
    <dbReference type="NCBI Taxonomy" id="228899"/>
    <lineage>
        <taxon>Bacteria</taxon>
        <taxon>Bacillati</taxon>
        <taxon>Bacillota</taxon>
        <taxon>Bacilli</taxon>
        <taxon>Bacillales</taxon>
        <taxon>Bacillaceae</taxon>
        <taxon>Peribacillus</taxon>
    </lineage>
</organism>
<protein>
    <submittedName>
        <fullName evidence="1">Uncharacterized protein</fullName>
    </submittedName>
</protein>
<dbReference type="EMBL" id="CP026095">
    <property type="protein sequence ID" value="AZV44080.1"/>
    <property type="molecule type" value="Genomic_DNA"/>
</dbReference>
<proteinExistence type="predicted"/>